<evidence type="ECO:0000256" key="8">
    <source>
        <dbReference type="ARBA" id="ARBA00022679"/>
    </source>
</evidence>
<dbReference type="EMBL" id="GGYP01002905">
    <property type="protein sequence ID" value="MDE47676.1"/>
    <property type="molecule type" value="Transcribed_RNA"/>
</dbReference>
<dbReference type="NCBIfam" id="TIGR01203">
    <property type="entry name" value="HGPRTase"/>
    <property type="match status" value="1"/>
</dbReference>
<evidence type="ECO:0000256" key="6">
    <source>
        <dbReference type="ARBA" id="ARBA00022490"/>
    </source>
</evidence>
<dbReference type="UniPathway" id="UPA00591">
    <property type="reaction ID" value="UER00648"/>
</dbReference>
<dbReference type="Gene3D" id="3.40.50.2020">
    <property type="match status" value="1"/>
</dbReference>
<keyword evidence="9 13" id="KW-0479">Metal-binding</keyword>
<dbReference type="PANTHER" id="PTHR43340">
    <property type="entry name" value="HYPOXANTHINE-GUANINE PHOSPHORIBOSYLTRANSFERASE"/>
    <property type="match status" value="1"/>
</dbReference>
<evidence type="ECO:0000256" key="7">
    <source>
        <dbReference type="ARBA" id="ARBA00022676"/>
    </source>
</evidence>
<dbReference type="AlphaFoldDB" id="A0A6G1SAX9"/>
<evidence type="ECO:0000256" key="1">
    <source>
        <dbReference type="ARBA" id="ARBA00001946"/>
    </source>
</evidence>
<sequence>MSNQATDKQQVVEMSTTKSPPIYIPDSFKGYPISSFNLQHVPACDLESVLIPGGLVRDRIERLGFDISSDLANEDFTFLCVLKGGFQFFNQLLEVVRQYHRFNVDQVTSKANSKARRIQAEFIRLISYEDDSSRGEVRIIGLESLSSLRNKNVLVCEDIIDSGLTMTKLLAALSKEKPKLIRVASLFFKRTPKNTSNYYPDYVGFSIPDSFIVGCNLDYNNYFRDLQHVCVISNEGKQRYKASNEDSNGSN</sequence>
<comment type="cofactor">
    <cofactor evidence="1 13">
        <name>Mg(2+)</name>
        <dbReference type="ChEBI" id="CHEBI:18420"/>
    </cofactor>
</comment>
<accession>A0A6G1SAX9</accession>
<dbReference type="GO" id="GO:0006178">
    <property type="term" value="P:guanine salvage"/>
    <property type="evidence" value="ECO:0007669"/>
    <property type="project" value="TreeGrafter"/>
</dbReference>
<dbReference type="PANTHER" id="PTHR43340:SF1">
    <property type="entry name" value="HYPOXANTHINE PHOSPHORIBOSYLTRANSFERASE"/>
    <property type="match status" value="1"/>
</dbReference>
<gene>
    <name evidence="15" type="primary">HPRT1</name>
    <name evidence="15" type="ORF">g.345</name>
</gene>
<dbReference type="InterPro" id="IPR000836">
    <property type="entry name" value="PRTase_dom"/>
</dbReference>
<evidence type="ECO:0000256" key="2">
    <source>
        <dbReference type="ARBA" id="ARBA00004496"/>
    </source>
</evidence>
<keyword evidence="6 13" id="KW-0963">Cytoplasm</keyword>
<dbReference type="Pfam" id="PF00156">
    <property type="entry name" value="Pribosyltran"/>
    <property type="match status" value="1"/>
</dbReference>
<dbReference type="GO" id="GO:0004422">
    <property type="term" value="F:hypoxanthine phosphoribosyltransferase activity"/>
    <property type="evidence" value="ECO:0007669"/>
    <property type="project" value="InterPro"/>
</dbReference>
<keyword evidence="10 13" id="KW-0660">Purine salvage</keyword>
<dbReference type="GO" id="GO:0000287">
    <property type="term" value="F:magnesium ion binding"/>
    <property type="evidence" value="ECO:0007669"/>
    <property type="project" value="TreeGrafter"/>
</dbReference>
<dbReference type="InterPro" id="IPR050408">
    <property type="entry name" value="HGPRT"/>
</dbReference>
<dbReference type="GO" id="GO:0032263">
    <property type="term" value="P:GMP salvage"/>
    <property type="evidence" value="ECO:0007669"/>
    <property type="project" value="TreeGrafter"/>
</dbReference>
<dbReference type="InterPro" id="IPR029057">
    <property type="entry name" value="PRTase-like"/>
</dbReference>
<dbReference type="SUPFAM" id="SSF53271">
    <property type="entry name" value="PRTase-like"/>
    <property type="match status" value="1"/>
</dbReference>
<evidence type="ECO:0000256" key="5">
    <source>
        <dbReference type="ARBA" id="ARBA00011895"/>
    </source>
</evidence>
<evidence type="ECO:0000256" key="3">
    <source>
        <dbReference type="ARBA" id="ARBA00004669"/>
    </source>
</evidence>
<organism evidence="15">
    <name type="scientific">Aceria tosichella</name>
    <name type="common">wheat curl mite</name>
    <dbReference type="NCBI Taxonomy" id="561515"/>
    <lineage>
        <taxon>Eukaryota</taxon>
        <taxon>Metazoa</taxon>
        <taxon>Ecdysozoa</taxon>
        <taxon>Arthropoda</taxon>
        <taxon>Chelicerata</taxon>
        <taxon>Arachnida</taxon>
        <taxon>Acari</taxon>
        <taxon>Acariformes</taxon>
        <taxon>Trombidiformes</taxon>
        <taxon>Prostigmata</taxon>
        <taxon>Eupodina</taxon>
        <taxon>Eriophyoidea</taxon>
        <taxon>Eriophyidae</taxon>
        <taxon>Eriophyinae</taxon>
        <taxon>Aceriini</taxon>
        <taxon>Aceria</taxon>
    </lineage>
</organism>
<evidence type="ECO:0000256" key="12">
    <source>
        <dbReference type="ARBA" id="ARBA00022842"/>
    </source>
</evidence>
<keyword evidence="7 13" id="KW-0328">Glycosyltransferase</keyword>
<comment type="subcellular location">
    <subcellularLocation>
        <location evidence="2 13">Cytoplasm</location>
    </subcellularLocation>
</comment>
<reference evidence="15" key="1">
    <citation type="submission" date="2018-10" db="EMBL/GenBank/DDBJ databases">
        <title>Transcriptome assembly of Aceria tosichella (Wheat curl mite) Type 2.</title>
        <authorList>
            <person name="Scully E.D."/>
            <person name="Geib S.M."/>
            <person name="Palmer N.A."/>
            <person name="Gupta A.K."/>
            <person name="Sarath G."/>
            <person name="Tatineni S."/>
        </authorList>
    </citation>
    <scope>NUCLEOTIDE SEQUENCE</scope>
    <source>
        <strain evidence="15">LincolnNE</strain>
    </source>
</reference>
<feature type="domain" description="Phosphoribosyltransferase" evidence="14">
    <location>
        <begin position="58"/>
        <end position="219"/>
    </location>
</feature>
<name>A0A6G1SAX9_9ACAR</name>
<dbReference type="GO" id="GO:0005829">
    <property type="term" value="C:cytosol"/>
    <property type="evidence" value="ECO:0007669"/>
    <property type="project" value="TreeGrafter"/>
</dbReference>
<evidence type="ECO:0000259" key="14">
    <source>
        <dbReference type="Pfam" id="PF00156"/>
    </source>
</evidence>
<keyword evidence="12 13" id="KW-0460">Magnesium</keyword>
<protein>
    <recommendedName>
        <fullName evidence="5 13">Hypoxanthine phosphoribosyltransferase</fullName>
        <ecNumber evidence="5 13">2.4.2.8</ecNumber>
    </recommendedName>
</protein>
<evidence type="ECO:0000256" key="10">
    <source>
        <dbReference type="ARBA" id="ARBA00022726"/>
    </source>
</evidence>
<evidence type="ECO:0000256" key="11">
    <source>
        <dbReference type="ARBA" id="ARBA00022741"/>
    </source>
</evidence>
<comment type="pathway">
    <text evidence="3 13">Purine metabolism; IMP biosynthesis via salvage pathway; IMP from hypoxanthine: step 1/1.</text>
</comment>
<comment type="similarity">
    <text evidence="4 13">Belongs to the purine/pyrimidine phosphoribosyltransferase family.</text>
</comment>
<dbReference type="GO" id="GO:0006166">
    <property type="term" value="P:purine ribonucleoside salvage"/>
    <property type="evidence" value="ECO:0007669"/>
    <property type="project" value="UniProtKB-KW"/>
</dbReference>
<dbReference type="GO" id="GO:0000166">
    <property type="term" value="F:nucleotide binding"/>
    <property type="evidence" value="ECO:0007669"/>
    <property type="project" value="UniProtKB-KW"/>
</dbReference>
<dbReference type="EC" id="2.4.2.8" evidence="5 13"/>
<evidence type="ECO:0000256" key="9">
    <source>
        <dbReference type="ARBA" id="ARBA00022723"/>
    </source>
</evidence>
<dbReference type="FunFam" id="3.40.50.2020:FF:000053">
    <property type="entry name" value="Hypoxanthine phosphoribosyltransferase"/>
    <property type="match status" value="1"/>
</dbReference>
<keyword evidence="11 13" id="KW-0547">Nucleotide-binding</keyword>
<dbReference type="InterPro" id="IPR005904">
    <property type="entry name" value="Hxn_phspho_trans"/>
</dbReference>
<evidence type="ECO:0000313" key="15">
    <source>
        <dbReference type="EMBL" id="MDE47676.1"/>
    </source>
</evidence>
<evidence type="ECO:0000256" key="4">
    <source>
        <dbReference type="ARBA" id="ARBA00008391"/>
    </source>
</evidence>
<keyword evidence="8 13" id="KW-0808">Transferase</keyword>
<dbReference type="GO" id="GO:0032264">
    <property type="term" value="P:IMP salvage"/>
    <property type="evidence" value="ECO:0007669"/>
    <property type="project" value="UniProtKB-UniPathway"/>
</dbReference>
<dbReference type="CDD" id="cd06223">
    <property type="entry name" value="PRTases_typeI"/>
    <property type="match status" value="1"/>
</dbReference>
<comment type="catalytic activity">
    <reaction evidence="13">
        <text>IMP + diphosphate = hypoxanthine + 5-phospho-alpha-D-ribose 1-diphosphate</text>
        <dbReference type="Rhea" id="RHEA:17973"/>
        <dbReference type="ChEBI" id="CHEBI:17368"/>
        <dbReference type="ChEBI" id="CHEBI:33019"/>
        <dbReference type="ChEBI" id="CHEBI:58017"/>
        <dbReference type="ChEBI" id="CHEBI:58053"/>
        <dbReference type="EC" id="2.4.2.8"/>
    </reaction>
</comment>
<evidence type="ECO:0000256" key="13">
    <source>
        <dbReference type="RuleBase" id="RU364099"/>
    </source>
</evidence>
<dbReference type="GO" id="GO:0046100">
    <property type="term" value="P:hypoxanthine metabolic process"/>
    <property type="evidence" value="ECO:0007669"/>
    <property type="project" value="TreeGrafter"/>
</dbReference>
<proteinExistence type="inferred from homology"/>